<organism evidence="12 13">
    <name type="scientific">Papaver somniferum</name>
    <name type="common">Opium poppy</name>
    <dbReference type="NCBI Taxonomy" id="3469"/>
    <lineage>
        <taxon>Eukaryota</taxon>
        <taxon>Viridiplantae</taxon>
        <taxon>Streptophyta</taxon>
        <taxon>Embryophyta</taxon>
        <taxon>Tracheophyta</taxon>
        <taxon>Spermatophyta</taxon>
        <taxon>Magnoliopsida</taxon>
        <taxon>Ranunculales</taxon>
        <taxon>Papaveraceae</taxon>
        <taxon>Papaveroideae</taxon>
        <taxon>Papaver</taxon>
    </lineage>
</organism>
<feature type="transmembrane region" description="Helical" evidence="8">
    <location>
        <begin position="412"/>
        <end position="437"/>
    </location>
</feature>
<dbReference type="GO" id="GO:0005227">
    <property type="term" value="F:calcium-activated cation channel activity"/>
    <property type="evidence" value="ECO:0007669"/>
    <property type="project" value="InterPro"/>
</dbReference>
<dbReference type="STRING" id="3469.A0A4Y7IAK4"/>
<dbReference type="Proteomes" id="UP000316621">
    <property type="component" value="Chromosome 1"/>
</dbReference>
<comment type="similarity">
    <text evidence="2">Belongs to the CSC1 (TC 1.A.17) family.</text>
</comment>
<feature type="transmembrane region" description="Helical" evidence="8">
    <location>
        <begin position="7"/>
        <end position="27"/>
    </location>
</feature>
<dbReference type="GO" id="GO:0005886">
    <property type="term" value="C:plasma membrane"/>
    <property type="evidence" value="ECO:0007669"/>
    <property type="project" value="TreeGrafter"/>
</dbReference>
<feature type="transmembrane region" description="Helical" evidence="8">
    <location>
        <begin position="365"/>
        <end position="391"/>
    </location>
</feature>
<evidence type="ECO:0000256" key="3">
    <source>
        <dbReference type="ARBA" id="ARBA00022448"/>
    </source>
</evidence>
<dbReference type="OMA" id="CSCKKEN"/>
<dbReference type="PANTHER" id="PTHR13018">
    <property type="entry name" value="PROBABLE MEMBRANE PROTEIN DUF221-RELATED"/>
    <property type="match status" value="1"/>
</dbReference>
<evidence type="ECO:0000256" key="8">
    <source>
        <dbReference type="SAM" id="Phobius"/>
    </source>
</evidence>
<dbReference type="PANTHER" id="PTHR13018:SF100">
    <property type="entry name" value="CSC1-LIKE PROTEIN ERD4"/>
    <property type="match status" value="1"/>
</dbReference>
<keyword evidence="6 8" id="KW-0472">Membrane</keyword>
<dbReference type="OrthoDB" id="1689567at2759"/>
<feature type="domain" description="CSC1/OSCA1-like 7TM region" evidence="9">
    <location>
        <begin position="363"/>
        <end position="634"/>
    </location>
</feature>
<feature type="domain" description="CSC1/OSCA1-like cytosolic" evidence="11">
    <location>
        <begin position="186"/>
        <end position="352"/>
    </location>
</feature>
<evidence type="ECO:0000256" key="7">
    <source>
        <dbReference type="ARBA" id="ARBA00023303"/>
    </source>
</evidence>
<feature type="transmembrane region" description="Helical" evidence="8">
    <location>
        <begin position="457"/>
        <end position="479"/>
    </location>
</feature>
<dbReference type="Pfam" id="PF13967">
    <property type="entry name" value="RSN1_TM"/>
    <property type="match status" value="1"/>
</dbReference>
<feature type="domain" description="CSC1/OSCA1-like N-terminal transmembrane" evidence="10">
    <location>
        <begin position="5"/>
        <end position="164"/>
    </location>
</feature>
<keyword evidence="13" id="KW-1185">Reference proteome</keyword>
<evidence type="ECO:0000259" key="11">
    <source>
        <dbReference type="Pfam" id="PF14703"/>
    </source>
</evidence>
<keyword evidence="4 8" id="KW-0812">Transmembrane</keyword>
<comment type="subcellular location">
    <subcellularLocation>
        <location evidence="1">Membrane</location>
        <topology evidence="1">Multi-pass membrane protein</topology>
    </subcellularLocation>
</comment>
<dbReference type="InterPro" id="IPR045122">
    <property type="entry name" value="Csc1-like"/>
</dbReference>
<keyword evidence="5 8" id="KW-1133">Transmembrane helix</keyword>
<evidence type="ECO:0000256" key="4">
    <source>
        <dbReference type="ARBA" id="ARBA00022692"/>
    </source>
</evidence>
<gene>
    <name evidence="12" type="ORF">C5167_038813</name>
</gene>
<feature type="transmembrane region" description="Helical" evidence="8">
    <location>
        <begin position="81"/>
        <end position="106"/>
    </location>
</feature>
<dbReference type="Pfam" id="PF02714">
    <property type="entry name" value="RSN1_7TM"/>
    <property type="match status" value="1"/>
</dbReference>
<dbReference type="InterPro" id="IPR032880">
    <property type="entry name" value="CSC1/OSCA1-like_N"/>
</dbReference>
<accession>A0A4Y7IAK4</accession>
<feature type="transmembrane region" description="Helical" evidence="8">
    <location>
        <begin position="642"/>
        <end position="659"/>
    </location>
</feature>
<keyword evidence="7" id="KW-0406">Ion transport</keyword>
<sequence>MNFNSFLTSLGTSCIIFVVLMLLFAWLSKNPSNHVIYYPSRILRGLEPTESAKTRNPFTWIVECLKSTEEDIVATSGVDTAVYFVFLSTVLGILVISGVVLLPVLLPLAATERIAKPSETTSNGTFNNLDKLAMGNIRNKSPRLWAFLLGTYWVSIVTLFMLFKAYRHVQNLRAKALSSPEGKPEQYAILVRDLPPLEPGQNRKEQVDSYFRKLHPETFYKSMVVTNNKELDKIWEELDGYRQKLVRAEAIFASSKEKNPEGTRPMHKIGFLGLLGEKVDTIEYCNKKIAELGPKWVSEQKTTMTDKQEDASLVFFTSRSAAVSAGQTIHAVKLDTWTVMEAPEPRQLVWGNLPINFFHREIRQYIVYAIVAVTIFFYMIPITFISAFTTLDNLKKLLPFMKVIVDIPALKTVLEAFLPQLALLLFLMLLPRFLMFLSKTEGIPEESHIIRASAGKYFYFSVLNVFLGVTLGGTLFRTFKTIQHQPDMIIELLGDGLPDNATFFLTFVALRFFVGYGLEISRLFPLIVFHIKKKFLCKTEADVKAAWAPGDFSYATRVPNDMLIITITLCYSVIAPLIIPFSAVYFGLGWLIQRNQALKVYMPRYESYGRMWPHIHTRILAALIIYQIAMIGYFGIKKFPYSILLIPLPISSLVFSFVCSKKFYASFASTPLEVVCNDKKSDTDMDAIFKSYVPSCLGSEKFENVGHVSHYADILSEQI</sequence>
<name>A0A4Y7IAK4_PAPSO</name>
<evidence type="ECO:0000256" key="2">
    <source>
        <dbReference type="ARBA" id="ARBA00007779"/>
    </source>
</evidence>
<reference evidence="12 13" key="1">
    <citation type="journal article" date="2018" name="Science">
        <title>The opium poppy genome and morphinan production.</title>
        <authorList>
            <person name="Guo L."/>
            <person name="Winzer T."/>
            <person name="Yang X."/>
            <person name="Li Y."/>
            <person name="Ning Z."/>
            <person name="He Z."/>
            <person name="Teodor R."/>
            <person name="Lu Y."/>
            <person name="Bowser T.A."/>
            <person name="Graham I.A."/>
            <person name="Ye K."/>
        </authorList>
    </citation>
    <scope>NUCLEOTIDE SEQUENCE [LARGE SCALE GENOMIC DNA]</scope>
    <source>
        <strain evidence="13">cv. HN1</strain>
        <tissue evidence="12">Leaves</tissue>
    </source>
</reference>
<evidence type="ECO:0000313" key="12">
    <source>
        <dbReference type="EMBL" id="RZC45864.1"/>
    </source>
</evidence>
<protein>
    <recommendedName>
        <fullName evidence="14">CSC1/OSCA1-like 7TM region domain-containing protein</fullName>
    </recommendedName>
</protein>
<evidence type="ECO:0000256" key="6">
    <source>
        <dbReference type="ARBA" id="ARBA00023136"/>
    </source>
</evidence>
<dbReference type="EMBL" id="CM010715">
    <property type="protein sequence ID" value="RZC45864.1"/>
    <property type="molecule type" value="Genomic_DNA"/>
</dbReference>
<evidence type="ECO:0000259" key="10">
    <source>
        <dbReference type="Pfam" id="PF13967"/>
    </source>
</evidence>
<dbReference type="Pfam" id="PF14703">
    <property type="entry name" value="PHM7_cyt"/>
    <property type="match status" value="1"/>
</dbReference>
<keyword evidence="3" id="KW-0813">Transport</keyword>
<feature type="transmembrane region" description="Helical" evidence="8">
    <location>
        <begin position="619"/>
        <end position="636"/>
    </location>
</feature>
<evidence type="ECO:0008006" key="14">
    <source>
        <dbReference type="Google" id="ProtNLM"/>
    </source>
</evidence>
<evidence type="ECO:0000313" key="13">
    <source>
        <dbReference type="Proteomes" id="UP000316621"/>
    </source>
</evidence>
<dbReference type="AlphaFoldDB" id="A0A4Y7IAK4"/>
<dbReference type="InterPro" id="IPR003864">
    <property type="entry name" value="CSC1/OSCA1-like_7TM"/>
</dbReference>
<evidence type="ECO:0000259" key="9">
    <source>
        <dbReference type="Pfam" id="PF02714"/>
    </source>
</evidence>
<feature type="transmembrane region" description="Helical" evidence="8">
    <location>
        <begin position="500"/>
        <end position="518"/>
    </location>
</feature>
<proteinExistence type="inferred from homology"/>
<feature type="transmembrane region" description="Helical" evidence="8">
    <location>
        <begin position="562"/>
        <end position="592"/>
    </location>
</feature>
<dbReference type="InterPro" id="IPR027815">
    <property type="entry name" value="CSC1/OSCA1-like_cyt"/>
</dbReference>
<dbReference type="Gramene" id="RZC45864">
    <property type="protein sequence ID" value="RZC45864"/>
    <property type="gene ID" value="C5167_038813"/>
</dbReference>
<feature type="transmembrane region" description="Helical" evidence="8">
    <location>
        <begin position="144"/>
        <end position="163"/>
    </location>
</feature>
<evidence type="ECO:0000256" key="5">
    <source>
        <dbReference type="ARBA" id="ARBA00022989"/>
    </source>
</evidence>
<evidence type="ECO:0000256" key="1">
    <source>
        <dbReference type="ARBA" id="ARBA00004141"/>
    </source>
</evidence>
<keyword evidence="7" id="KW-0407">Ion channel</keyword>